<reference evidence="2 3" key="1">
    <citation type="submission" date="2021-10" db="EMBL/GenBank/DDBJ databases">
        <title>Anaerobic single-cell dispensing facilitates the cultivation of human gut bacteria.</title>
        <authorList>
            <person name="Afrizal A."/>
        </authorList>
    </citation>
    <scope>NUCLEOTIDE SEQUENCE [LARGE SCALE GENOMIC DNA]</scope>
    <source>
        <strain evidence="2 3">CLA-AA-H200</strain>
    </source>
</reference>
<dbReference type="InterPro" id="IPR022121">
    <property type="entry name" value="Peptidase_M73_camelysin"/>
</dbReference>
<keyword evidence="1" id="KW-0472">Membrane</keyword>
<proteinExistence type="predicted"/>
<keyword evidence="1" id="KW-0812">Transmembrane</keyword>
<evidence type="ECO:0000313" key="2">
    <source>
        <dbReference type="EMBL" id="MCC2254875.1"/>
    </source>
</evidence>
<dbReference type="Proteomes" id="UP001198151">
    <property type="component" value="Unassembled WGS sequence"/>
</dbReference>
<name>A0ABS8FXU4_9FIRM</name>
<gene>
    <name evidence="2" type="ORF">LKD70_10675</name>
</gene>
<evidence type="ECO:0000313" key="3">
    <source>
        <dbReference type="Proteomes" id="UP001198151"/>
    </source>
</evidence>
<protein>
    <submittedName>
        <fullName evidence="2">Camelysin metallo-endopeptidase</fullName>
    </submittedName>
</protein>
<keyword evidence="1" id="KW-1133">Transmembrane helix</keyword>
<dbReference type="Pfam" id="PF12389">
    <property type="entry name" value="Peptidase_M73"/>
    <property type="match status" value="1"/>
</dbReference>
<evidence type="ECO:0000256" key="1">
    <source>
        <dbReference type="SAM" id="Phobius"/>
    </source>
</evidence>
<dbReference type="RefSeq" id="WP_227708013.1">
    <property type="nucleotide sequence ID" value="NZ_JAJEQX010000018.1"/>
</dbReference>
<accession>A0ABS8FXU4</accession>
<keyword evidence="3" id="KW-1185">Reference proteome</keyword>
<organism evidence="2 3">
    <name type="scientific">Ruminococcus turbiniformis</name>
    <dbReference type="NCBI Taxonomy" id="2881258"/>
    <lineage>
        <taxon>Bacteria</taxon>
        <taxon>Bacillati</taxon>
        <taxon>Bacillota</taxon>
        <taxon>Clostridia</taxon>
        <taxon>Eubacteriales</taxon>
        <taxon>Oscillospiraceae</taxon>
        <taxon>Ruminococcus</taxon>
    </lineage>
</organism>
<sequence>MKNYRVNTENRGKKQHRGIRVLAVGLALAGSLAAGRIMAYFTDGDTVTNTFTVGKVSLEIEEPGWNPPENITPEQEIEKDPQIVNTGINDEYVFMEVSVPYKNVVTANQDGTKNPSAEKELFTYTVNRGWTEMGSGTKDAGRGTVTHLYVYGTATACTALKQDESTPALFDSVKFINAVEGQGLEESTQHIIVNAYGIQTSDISGGVTSPSEVWNVLKNQLPETA</sequence>
<feature type="transmembrane region" description="Helical" evidence="1">
    <location>
        <begin position="21"/>
        <end position="41"/>
    </location>
</feature>
<dbReference type="EMBL" id="JAJEQX010000018">
    <property type="protein sequence ID" value="MCC2254875.1"/>
    <property type="molecule type" value="Genomic_DNA"/>
</dbReference>
<comment type="caution">
    <text evidence="2">The sequence shown here is derived from an EMBL/GenBank/DDBJ whole genome shotgun (WGS) entry which is preliminary data.</text>
</comment>